<evidence type="ECO:0000313" key="1">
    <source>
        <dbReference type="EMBL" id="RPF57849.1"/>
    </source>
</evidence>
<protein>
    <submittedName>
        <fullName evidence="1">Putative membrane protein YfhO</fullName>
    </submittedName>
</protein>
<dbReference type="EMBL" id="RKRK01000002">
    <property type="protein sequence ID" value="RPF57849.1"/>
    <property type="molecule type" value="Genomic_DNA"/>
</dbReference>
<dbReference type="InterPro" id="IPR018580">
    <property type="entry name" value="Uncharacterised_YfhO"/>
</dbReference>
<accession>A0A1Q1G1T5</accession>
<organism evidence="1 2">
    <name type="scientific">Abyssicoccus albus</name>
    <dbReference type="NCBI Taxonomy" id="1817405"/>
    <lineage>
        <taxon>Bacteria</taxon>
        <taxon>Bacillati</taxon>
        <taxon>Bacillota</taxon>
        <taxon>Bacilli</taxon>
        <taxon>Bacillales</taxon>
        <taxon>Abyssicoccaceae</taxon>
    </lineage>
</organism>
<dbReference type="AlphaFoldDB" id="A0A1Q1G1T5"/>
<dbReference type="PANTHER" id="PTHR38454:SF1">
    <property type="entry name" value="INTEGRAL MEMBRANE PROTEIN"/>
    <property type="match status" value="1"/>
</dbReference>
<dbReference type="PANTHER" id="PTHR38454">
    <property type="entry name" value="INTEGRAL MEMBRANE PROTEIN-RELATED"/>
    <property type="match status" value="1"/>
</dbReference>
<keyword evidence="2" id="KW-1185">Reference proteome</keyword>
<name>A0A1Q1G1T5_9BACL</name>
<evidence type="ECO:0000313" key="2">
    <source>
        <dbReference type="Proteomes" id="UP000277108"/>
    </source>
</evidence>
<accession>A0A3N5BMS0</accession>
<dbReference type="RefSeq" id="WP_077140401.1">
    <property type="nucleotide sequence ID" value="NZ_CBCSGK010000001.1"/>
</dbReference>
<dbReference type="Pfam" id="PF09586">
    <property type="entry name" value="YfhO"/>
    <property type="match status" value="1"/>
</dbReference>
<proteinExistence type="predicted"/>
<sequence>MGNIINKIQFIWLSFINHLLKYKTPYIVLFLFSVICHSYYGYELFVHGTLFTGKGDGISQMIPFQLFLYEKFSNFSMFYAQDFGIGGDYFSDLAYYYSTNLIFYLNCIIVFILDIFLPLPVDRPEFWLYNAWFISVIKLTIIFFITYHYAKLWTNKNHIAYVFSILYGFSSVYFLFTFTWSFFSDVMIYLPLTLLGLERILRYKKPGLFIIAIAATLFNNFYFAYYEFVIVLLYFLFRLIFKYKDDIASRGQYFIQSVIGAIIGLFISSMGFLAGVTSFLDNGRGDVDVELKLLVPLMVHYNIFYDGHYLILFFLVIPALFSFKLYRHFAYKMFAIFTILFLVLSLSEYTDSFFNGFSAVQRRWVYILAFFAAGLIAQWIYRMRELNLSQFIHSMIPVFIIYPIAFIEHDKILIWTISIPMLFILGLFIIKNEHIHLKWYSYITIISSIVMIYGYYQIQIKSLHPVEERNIAHIQSEKYNSDYQNKIIENIKDNIKPHERINWLTYLTHNTPMYQHFNGISLYSSIFHKDILRFYDELMVSMGTNSHSIYYGLANRTNLYSLMNVAYSVEKGDKFPTHFELDKSVIPNNINTNEPLNPVKNTKLLPYVRTTDNIYSKDSLQFALDKEHAMLNGIVASEQGEPFNSLNQNLLSSATLQYNNSKMTEEGLLHVTKDDGGIILNLPKGTMEKYDDMYVTFYGKLTDNETNYHHYWVNENYETRKPLNDDYRRELGDRVISAKANDQISIRMKAGKYHFKVKGIHGEDYRQLDQAISKSEDHKVNLNSRNITINLNNPKGKYAVMPLPYRDGMKAKVDGETKKIIDANYHSAIAIPIDNDSKEIIITYKPPYWIIGIIGTILGIIGFIGYLLLINKNKIKHRNEQNLFRKFKNKKRQ</sequence>
<reference evidence="1 2" key="1">
    <citation type="submission" date="2018-11" db="EMBL/GenBank/DDBJ databases">
        <title>Genomic Encyclopedia of Type Strains, Phase IV (KMG-IV): sequencing the most valuable type-strain genomes for metagenomic binning, comparative biology and taxonomic classification.</title>
        <authorList>
            <person name="Goeker M."/>
        </authorList>
    </citation>
    <scope>NUCLEOTIDE SEQUENCE [LARGE SCALE GENOMIC DNA]</scope>
    <source>
        <strain evidence="1 2">DSM 29158</strain>
    </source>
</reference>
<dbReference type="Proteomes" id="UP000277108">
    <property type="component" value="Unassembled WGS sequence"/>
</dbReference>
<gene>
    <name evidence="1" type="ORF">EDD62_0484</name>
</gene>
<dbReference type="STRING" id="1849491.BVH56_05025"/>
<comment type="caution">
    <text evidence="1">The sequence shown here is derived from an EMBL/GenBank/DDBJ whole genome shotgun (WGS) entry which is preliminary data.</text>
</comment>